<sequence>MVRWRQHVAGREIRGGYPGRDDGADLPAVAWENTNFTFIE</sequence>
<dbReference type="Proteomes" id="UP001225356">
    <property type="component" value="Unassembled WGS sequence"/>
</dbReference>
<dbReference type="EMBL" id="JAUSQU010000001">
    <property type="protein sequence ID" value="MDP9844167.1"/>
    <property type="molecule type" value="Genomic_DNA"/>
</dbReference>
<protein>
    <recommendedName>
        <fullName evidence="3">Tn3 transposase DDE domain-containing protein</fullName>
    </recommendedName>
</protein>
<comment type="caution">
    <text evidence="1">The sequence shown here is derived from an EMBL/GenBank/DDBJ whole genome shotgun (WGS) entry which is preliminary data.</text>
</comment>
<evidence type="ECO:0000313" key="2">
    <source>
        <dbReference type="Proteomes" id="UP001225356"/>
    </source>
</evidence>
<evidence type="ECO:0000313" key="1">
    <source>
        <dbReference type="EMBL" id="MDP9844167.1"/>
    </source>
</evidence>
<organism evidence="1 2">
    <name type="scientific">Streptosporangium lutulentum</name>
    <dbReference type="NCBI Taxonomy" id="1461250"/>
    <lineage>
        <taxon>Bacteria</taxon>
        <taxon>Bacillati</taxon>
        <taxon>Actinomycetota</taxon>
        <taxon>Actinomycetes</taxon>
        <taxon>Streptosporangiales</taxon>
        <taxon>Streptosporangiaceae</taxon>
        <taxon>Streptosporangium</taxon>
    </lineage>
</organism>
<evidence type="ECO:0008006" key="3">
    <source>
        <dbReference type="Google" id="ProtNLM"/>
    </source>
</evidence>
<gene>
    <name evidence="1" type="ORF">J2853_003378</name>
</gene>
<accession>A0ABT9QBL7</accession>
<proteinExistence type="predicted"/>
<name>A0ABT9QBL7_9ACTN</name>
<keyword evidence="2" id="KW-1185">Reference proteome</keyword>
<reference evidence="1 2" key="1">
    <citation type="submission" date="2023-07" db="EMBL/GenBank/DDBJ databases">
        <title>Sequencing the genomes of 1000 actinobacteria strains.</title>
        <authorList>
            <person name="Klenk H.-P."/>
        </authorList>
    </citation>
    <scope>NUCLEOTIDE SEQUENCE [LARGE SCALE GENOMIC DNA]</scope>
    <source>
        <strain evidence="1 2">DSM 46740</strain>
    </source>
</reference>